<evidence type="ECO:0000256" key="2">
    <source>
        <dbReference type="ARBA" id="ARBA00022741"/>
    </source>
</evidence>
<dbReference type="OrthoDB" id="3516932at2"/>
<dbReference type="FunFam" id="3.40.50.300:FF:000006">
    <property type="entry name" value="DNA-binding transcriptional regulator NtrC"/>
    <property type="match status" value="1"/>
</dbReference>
<evidence type="ECO:0000256" key="7">
    <source>
        <dbReference type="ARBA" id="ARBA00023163"/>
    </source>
</evidence>
<dbReference type="Gene3D" id="1.10.10.60">
    <property type="entry name" value="Homeodomain-like"/>
    <property type="match status" value="1"/>
</dbReference>
<dbReference type="InterPro" id="IPR009057">
    <property type="entry name" value="Homeodomain-like_sf"/>
</dbReference>
<protein>
    <submittedName>
        <fullName evidence="8">DctD1</fullName>
    </submittedName>
</protein>
<dbReference type="Pfam" id="PF02954">
    <property type="entry name" value="HTH_8"/>
    <property type="match status" value="1"/>
</dbReference>
<dbReference type="PROSITE" id="PS50110">
    <property type="entry name" value="RESPONSE_REGULATORY"/>
    <property type="match status" value="1"/>
</dbReference>
<dbReference type="InterPro" id="IPR027417">
    <property type="entry name" value="P-loop_NTPase"/>
</dbReference>
<dbReference type="InterPro" id="IPR001789">
    <property type="entry name" value="Sig_transdc_resp-reg_receiver"/>
</dbReference>
<keyword evidence="4" id="KW-0902">Two-component regulatory system</keyword>
<dbReference type="SUPFAM" id="SSF46689">
    <property type="entry name" value="Homeodomain-like"/>
    <property type="match status" value="1"/>
</dbReference>
<dbReference type="PROSITE" id="PS50045">
    <property type="entry name" value="SIGMA54_INTERACT_4"/>
    <property type="match status" value="1"/>
</dbReference>
<evidence type="ECO:0000256" key="3">
    <source>
        <dbReference type="ARBA" id="ARBA00022840"/>
    </source>
</evidence>
<dbReference type="FunFam" id="3.40.50.2300:FF:000018">
    <property type="entry name" value="DNA-binding transcriptional regulator NtrC"/>
    <property type="match status" value="1"/>
</dbReference>
<dbReference type="Pfam" id="PF25601">
    <property type="entry name" value="AAA_lid_14"/>
    <property type="match status" value="1"/>
</dbReference>
<dbReference type="GO" id="GO:0005524">
    <property type="term" value="F:ATP binding"/>
    <property type="evidence" value="ECO:0007669"/>
    <property type="project" value="UniProtKB-KW"/>
</dbReference>
<dbReference type="InterPro" id="IPR011006">
    <property type="entry name" value="CheY-like_superfamily"/>
</dbReference>
<dbReference type="Gene3D" id="1.10.8.60">
    <property type="match status" value="1"/>
</dbReference>
<dbReference type="PROSITE" id="PS00688">
    <property type="entry name" value="SIGMA54_INTERACT_3"/>
    <property type="match status" value="1"/>
</dbReference>
<dbReference type="PROSITE" id="PS00675">
    <property type="entry name" value="SIGMA54_INTERACT_1"/>
    <property type="match status" value="1"/>
</dbReference>
<evidence type="ECO:0000313" key="9">
    <source>
        <dbReference type="Proteomes" id="UP000197424"/>
    </source>
</evidence>
<dbReference type="PANTHER" id="PTHR32071:SF57">
    <property type="entry name" value="C4-DICARBOXYLATE TRANSPORT TRANSCRIPTIONAL REGULATORY PROTEIN DCTD"/>
    <property type="match status" value="1"/>
</dbReference>
<dbReference type="CDD" id="cd00009">
    <property type="entry name" value="AAA"/>
    <property type="match status" value="1"/>
</dbReference>
<dbReference type="InterPro" id="IPR025662">
    <property type="entry name" value="Sigma_54_int_dom_ATP-bd_1"/>
</dbReference>
<dbReference type="PROSITE" id="PS00676">
    <property type="entry name" value="SIGMA54_INTERACT_2"/>
    <property type="match status" value="1"/>
</dbReference>
<dbReference type="SMART" id="SM00382">
    <property type="entry name" value="AAA"/>
    <property type="match status" value="1"/>
</dbReference>
<dbReference type="GO" id="GO:0000160">
    <property type="term" value="P:phosphorelay signal transduction system"/>
    <property type="evidence" value="ECO:0007669"/>
    <property type="project" value="UniProtKB-KW"/>
</dbReference>
<proteinExistence type="predicted"/>
<dbReference type="InterPro" id="IPR002197">
    <property type="entry name" value="HTH_Fis"/>
</dbReference>
<reference evidence="9" key="1">
    <citation type="submission" date="2017-06" db="EMBL/GenBank/DDBJ databases">
        <title>Whole genome sequence of Laribacter hongkongensis LHGZ1.</title>
        <authorList>
            <person name="Chen D."/>
            <person name="Wu H."/>
            <person name="Chen J."/>
        </authorList>
    </citation>
    <scope>NUCLEOTIDE SEQUENCE [LARGE SCALE GENOMIC DNA]</scope>
    <source>
        <strain evidence="9">LHGZ1</strain>
    </source>
</reference>
<dbReference type="Pfam" id="PF00158">
    <property type="entry name" value="Sigma54_activat"/>
    <property type="match status" value="1"/>
</dbReference>
<dbReference type="Gene3D" id="3.40.50.2300">
    <property type="match status" value="1"/>
</dbReference>
<evidence type="ECO:0000256" key="5">
    <source>
        <dbReference type="ARBA" id="ARBA00023015"/>
    </source>
</evidence>
<gene>
    <name evidence="8" type="primary">dctD1</name>
    <name evidence="8" type="ORF">LHGZ1_1348</name>
</gene>
<dbReference type="InterPro" id="IPR058031">
    <property type="entry name" value="AAA_lid_NorR"/>
</dbReference>
<dbReference type="GO" id="GO:0006355">
    <property type="term" value="P:regulation of DNA-templated transcription"/>
    <property type="evidence" value="ECO:0007669"/>
    <property type="project" value="InterPro"/>
</dbReference>
<dbReference type="Gene3D" id="3.40.50.300">
    <property type="entry name" value="P-loop containing nucleotide triphosphate hydrolases"/>
    <property type="match status" value="1"/>
</dbReference>
<dbReference type="GO" id="GO:0043565">
    <property type="term" value="F:sequence-specific DNA binding"/>
    <property type="evidence" value="ECO:0007669"/>
    <property type="project" value="InterPro"/>
</dbReference>
<accession>A0A248LI63</accession>
<keyword evidence="3" id="KW-0067">ATP-binding</keyword>
<dbReference type="EMBL" id="CP022115">
    <property type="protein sequence ID" value="ASJ24179.1"/>
    <property type="molecule type" value="Genomic_DNA"/>
</dbReference>
<dbReference type="SMART" id="SM00448">
    <property type="entry name" value="REC"/>
    <property type="match status" value="1"/>
</dbReference>
<dbReference type="AlphaFoldDB" id="A0A248LI63"/>
<dbReference type="InterPro" id="IPR003593">
    <property type="entry name" value="AAA+_ATPase"/>
</dbReference>
<keyword evidence="6" id="KW-0238">DNA-binding</keyword>
<dbReference type="PANTHER" id="PTHR32071">
    <property type="entry name" value="TRANSCRIPTIONAL REGULATORY PROTEIN"/>
    <property type="match status" value="1"/>
</dbReference>
<keyword evidence="5" id="KW-0805">Transcription regulation</keyword>
<organism evidence="8 9">
    <name type="scientific">Laribacter hongkongensis</name>
    <dbReference type="NCBI Taxonomy" id="168471"/>
    <lineage>
        <taxon>Bacteria</taxon>
        <taxon>Pseudomonadati</taxon>
        <taxon>Pseudomonadota</taxon>
        <taxon>Betaproteobacteria</taxon>
        <taxon>Neisseriales</taxon>
        <taxon>Aquaspirillaceae</taxon>
        <taxon>Laribacter</taxon>
    </lineage>
</organism>
<dbReference type="PRINTS" id="PR01590">
    <property type="entry name" value="HTHFIS"/>
</dbReference>
<dbReference type="InterPro" id="IPR025943">
    <property type="entry name" value="Sigma_54_int_dom_ATP-bd_2"/>
</dbReference>
<evidence type="ECO:0000256" key="4">
    <source>
        <dbReference type="ARBA" id="ARBA00023012"/>
    </source>
</evidence>
<keyword evidence="7" id="KW-0804">Transcription</keyword>
<dbReference type="InterPro" id="IPR025944">
    <property type="entry name" value="Sigma_54_int_dom_CS"/>
</dbReference>
<name>A0A248LI63_9NEIS</name>
<dbReference type="Proteomes" id="UP000197424">
    <property type="component" value="Chromosome"/>
</dbReference>
<evidence type="ECO:0000256" key="1">
    <source>
        <dbReference type="ARBA" id="ARBA00022553"/>
    </source>
</evidence>
<dbReference type="SUPFAM" id="SSF52540">
    <property type="entry name" value="P-loop containing nucleoside triphosphate hydrolases"/>
    <property type="match status" value="1"/>
</dbReference>
<dbReference type="Pfam" id="PF00072">
    <property type="entry name" value="Response_reg"/>
    <property type="match status" value="1"/>
</dbReference>
<keyword evidence="2" id="KW-0547">Nucleotide-binding</keyword>
<dbReference type="SUPFAM" id="SSF52172">
    <property type="entry name" value="CheY-like"/>
    <property type="match status" value="1"/>
</dbReference>
<dbReference type="InterPro" id="IPR002078">
    <property type="entry name" value="Sigma_54_int"/>
</dbReference>
<dbReference type="RefSeq" id="WP_088860574.1">
    <property type="nucleotide sequence ID" value="NZ_CP022115.1"/>
</dbReference>
<sequence>MPDARIWLVEDDPIVRKACAQTLTLAGWQVAAFADAESALAAFAAGPPAVVVSDVRLPGVDGLVFLRSLLQRDAALPVILMTGHGEISLAVEAMQDGAYDFIEKPFAADRLVDATRRALEKTRLSRENHALRSALVASVTQPLTGQSAAIETLRQLIASLAPSRVDVLVMGETGTGKEVVARALHQASGCRGPFVALNCAALPESMFESEMFGHEAGAFTGAGKRRIGKIEYADGGTLFLDEIESLPLNLQAKLLRVLQERTVERLGSNESRQLDLRVVAATKCDLAELAARGGFRADLYYRLHVAMLTLPPLRERKDDIEALMTAFIQDAAGRFGRQPPPCTAADWQGWLAHDWPGNVRELKHTAERFVLGLCAPGPAGGSSAGENGERSLAERVDDFERELIRATLDRCGGQVSQTAQQLNVPRKTLYDKMTRLGIVPESFRR</sequence>
<evidence type="ECO:0000313" key="8">
    <source>
        <dbReference type="EMBL" id="ASJ24179.1"/>
    </source>
</evidence>
<evidence type="ECO:0000256" key="6">
    <source>
        <dbReference type="ARBA" id="ARBA00023125"/>
    </source>
</evidence>
<keyword evidence="1" id="KW-0597">Phosphoprotein</keyword>